<dbReference type="PATRIC" id="fig|999408.3.peg.1392"/>
<dbReference type="GO" id="GO:0008514">
    <property type="term" value="F:organic anion transmembrane transporter activity"/>
    <property type="evidence" value="ECO:0007669"/>
    <property type="project" value="UniProtKB-ARBA"/>
</dbReference>
<proteinExistence type="inferred from homology"/>
<keyword evidence="4 8" id="KW-0812">Transmembrane</keyword>
<reference evidence="9 10" key="1">
    <citation type="submission" date="2013-01" db="EMBL/GenBank/DDBJ databases">
        <title>The Genome Sequence of Clostridium clostridioforme 90A8.</title>
        <authorList>
            <consortium name="The Broad Institute Genome Sequencing Platform"/>
            <person name="Earl A."/>
            <person name="Ward D."/>
            <person name="Feldgarden M."/>
            <person name="Gevers D."/>
            <person name="Courvalin P."/>
            <person name="Lambert T."/>
            <person name="Walker B."/>
            <person name="Young S.K."/>
            <person name="Zeng Q."/>
            <person name="Gargeya S."/>
            <person name="Fitzgerald M."/>
            <person name="Haas B."/>
            <person name="Abouelleil A."/>
            <person name="Alvarado L."/>
            <person name="Arachchi H.M."/>
            <person name="Berlin A.M."/>
            <person name="Chapman S.B."/>
            <person name="Dewar J."/>
            <person name="Goldberg J."/>
            <person name="Griggs A."/>
            <person name="Gujja S."/>
            <person name="Hansen M."/>
            <person name="Howarth C."/>
            <person name="Imamovic A."/>
            <person name="Larimer J."/>
            <person name="McCowan C."/>
            <person name="Murphy C."/>
            <person name="Neiman D."/>
            <person name="Pearson M."/>
            <person name="Priest M."/>
            <person name="Roberts A."/>
            <person name="Saif S."/>
            <person name="Shea T."/>
            <person name="Sisk P."/>
            <person name="Sykes S."/>
            <person name="Wortman J."/>
            <person name="Nusbaum C."/>
            <person name="Birren B."/>
        </authorList>
    </citation>
    <scope>NUCLEOTIDE SEQUENCE [LARGE SCALE GENOMIC DNA]</scope>
    <source>
        <strain evidence="9 10">90A8</strain>
    </source>
</reference>
<dbReference type="AlphaFoldDB" id="A0A0E2HDP6"/>
<dbReference type="InterPro" id="IPR001898">
    <property type="entry name" value="SLC13A/DASS"/>
</dbReference>
<comment type="caution">
    <text evidence="9">The sequence shown here is derived from an EMBL/GenBank/DDBJ whole genome shotgun (WGS) entry which is preliminary data.</text>
</comment>
<feature type="transmembrane region" description="Helical" evidence="8">
    <location>
        <begin position="83"/>
        <end position="102"/>
    </location>
</feature>
<dbReference type="PANTHER" id="PTHR10283">
    <property type="entry name" value="SOLUTE CARRIER FAMILY 13 MEMBER"/>
    <property type="match status" value="1"/>
</dbReference>
<evidence type="ECO:0000256" key="3">
    <source>
        <dbReference type="ARBA" id="ARBA00020150"/>
    </source>
</evidence>
<comment type="similarity">
    <text evidence="2">Belongs to the SLC13A/DASS transporter (TC 2.A.47) family. NADC subfamily.</text>
</comment>
<evidence type="ECO:0000256" key="5">
    <source>
        <dbReference type="ARBA" id="ARBA00022989"/>
    </source>
</evidence>
<evidence type="ECO:0000313" key="10">
    <source>
        <dbReference type="Proteomes" id="UP000013085"/>
    </source>
</evidence>
<protein>
    <recommendedName>
        <fullName evidence="3">Sodium-dependent dicarboxylate transporter SdcS</fullName>
    </recommendedName>
    <alternativeName>
        <fullName evidence="7">Na(+)/dicarboxylate symporter</fullName>
    </alternativeName>
</protein>
<feature type="transmembrane region" description="Helical" evidence="8">
    <location>
        <begin position="35"/>
        <end position="52"/>
    </location>
</feature>
<keyword evidence="6 8" id="KW-0472">Membrane</keyword>
<dbReference type="RefSeq" id="WP_002588060.1">
    <property type="nucleotide sequence ID" value="NZ_KB851009.1"/>
</dbReference>
<name>A0A0E2HDP6_9FIRM</name>
<dbReference type="EMBL" id="AGYR01000010">
    <property type="protein sequence ID" value="ENZ18417.1"/>
    <property type="molecule type" value="Genomic_DNA"/>
</dbReference>
<dbReference type="GeneID" id="57961313"/>
<sequence length="457" mass="49190">MKMRRWKPVVFYVSLALVLLVSFFGKKLIGDNHYEITLAAVLLFFSILNWILETVSIAVTSLTLVALVPLSGIMSFSDAIAGSFGNSIFAFFLGVLLLSFAFKHTNLGRLISDIIFKIFGRQPKRVVLGIMLTGALLAMWVTEVAAAAIVFPIALSIWDKAKERDDYAAIGKAVMLGVAWGCAFGGVATPIATGANLIAVNYLETYCGIKITFGHWMMIGIPICFSLILAGWWILTLPLKSTVELGTDSEAIEFGRKERKLSVIFAVAILGWIFGDKIGLGSHQVAIISAIALFLPGIEVIDWKTGITNISWNSIFLISAGVLIGDVLYSSGLAEKMANIFFVPSLLENGILIRDIYIVISVSILKILFSSNTVSGVVLVPIMLSVAAANSLSPWGLVAPCIFSSALSLIVVSSSPVNVIPYSSKAFSPKDMALYGIVMTIMTALIIGGWLTVFGVN</sequence>
<feature type="transmembrane region" description="Helical" evidence="8">
    <location>
        <begin position="178"/>
        <end position="203"/>
    </location>
</feature>
<dbReference type="Pfam" id="PF00939">
    <property type="entry name" value="Na_sulph_symp"/>
    <property type="match status" value="1"/>
</dbReference>
<accession>A0A0E2HDP6</accession>
<evidence type="ECO:0000313" key="9">
    <source>
        <dbReference type="EMBL" id="ENZ18417.1"/>
    </source>
</evidence>
<feature type="transmembrane region" description="Helical" evidence="8">
    <location>
        <begin position="215"/>
        <end position="235"/>
    </location>
</feature>
<dbReference type="GO" id="GO:1905039">
    <property type="term" value="P:carboxylic acid transmembrane transport"/>
    <property type="evidence" value="ECO:0007669"/>
    <property type="project" value="UniProtKB-ARBA"/>
</dbReference>
<dbReference type="HOGENOM" id="CLU_005170_0_1_9"/>
<dbReference type="GO" id="GO:0005886">
    <property type="term" value="C:plasma membrane"/>
    <property type="evidence" value="ECO:0007669"/>
    <property type="project" value="TreeGrafter"/>
</dbReference>
<evidence type="ECO:0000256" key="6">
    <source>
        <dbReference type="ARBA" id="ARBA00023136"/>
    </source>
</evidence>
<evidence type="ECO:0000256" key="1">
    <source>
        <dbReference type="ARBA" id="ARBA00004141"/>
    </source>
</evidence>
<evidence type="ECO:0000256" key="2">
    <source>
        <dbReference type="ARBA" id="ARBA00006772"/>
    </source>
</evidence>
<evidence type="ECO:0000256" key="8">
    <source>
        <dbReference type="SAM" id="Phobius"/>
    </source>
</evidence>
<keyword evidence="5 8" id="KW-1133">Transmembrane helix</keyword>
<feature type="transmembrane region" description="Helical" evidence="8">
    <location>
        <begin position="59"/>
        <end position="77"/>
    </location>
</feature>
<feature type="transmembrane region" description="Helical" evidence="8">
    <location>
        <begin position="126"/>
        <end position="158"/>
    </location>
</feature>
<feature type="transmembrane region" description="Helical" evidence="8">
    <location>
        <begin position="432"/>
        <end position="456"/>
    </location>
</feature>
<evidence type="ECO:0000256" key="7">
    <source>
        <dbReference type="ARBA" id="ARBA00031174"/>
    </source>
</evidence>
<feature type="transmembrane region" description="Helical" evidence="8">
    <location>
        <begin position="367"/>
        <end position="389"/>
    </location>
</feature>
<feature type="transmembrane region" description="Helical" evidence="8">
    <location>
        <begin position="280"/>
        <end position="298"/>
    </location>
</feature>
<feature type="transmembrane region" description="Helical" evidence="8">
    <location>
        <begin position="310"/>
        <end position="329"/>
    </location>
</feature>
<dbReference type="Proteomes" id="UP000013085">
    <property type="component" value="Unassembled WGS sequence"/>
</dbReference>
<comment type="subcellular location">
    <subcellularLocation>
        <location evidence="1">Membrane</location>
        <topology evidence="1">Multi-pass membrane protein</topology>
    </subcellularLocation>
</comment>
<dbReference type="PANTHER" id="PTHR10283:SF82">
    <property type="entry name" value="SOLUTE CARRIER FAMILY 13 MEMBER 2"/>
    <property type="match status" value="1"/>
</dbReference>
<evidence type="ECO:0000256" key="4">
    <source>
        <dbReference type="ARBA" id="ARBA00022692"/>
    </source>
</evidence>
<gene>
    <name evidence="9" type="ORF">HMPREF1090_01299</name>
</gene>
<organism evidence="9 10">
    <name type="scientific">[Clostridium] clostridioforme 90A8</name>
    <dbReference type="NCBI Taxonomy" id="999408"/>
    <lineage>
        <taxon>Bacteria</taxon>
        <taxon>Bacillati</taxon>
        <taxon>Bacillota</taxon>
        <taxon>Clostridia</taxon>
        <taxon>Lachnospirales</taxon>
        <taxon>Lachnospiraceae</taxon>
        <taxon>Enterocloster</taxon>
    </lineage>
</organism>